<keyword evidence="7 9" id="KW-0418">Kinase</keyword>
<keyword evidence="8 9" id="KW-0067">ATP-binding</keyword>
<dbReference type="InterPro" id="IPR009286">
    <property type="entry name" value="Ins_P5_2-kin"/>
</dbReference>
<name>A0A6C1DPR9_SACPS</name>
<evidence type="ECO:0000256" key="3">
    <source>
        <dbReference type="ARBA" id="ARBA00012023"/>
    </source>
</evidence>
<evidence type="ECO:0000313" key="10">
    <source>
        <dbReference type="EMBL" id="QID78821.1"/>
    </source>
</evidence>
<gene>
    <name evidence="10" type="primary">IPK1_1</name>
    <name evidence="10" type="ORF">GRS66_001046</name>
</gene>
<evidence type="ECO:0000256" key="9">
    <source>
        <dbReference type="RuleBase" id="RU364126"/>
    </source>
</evidence>
<comment type="domain">
    <text evidence="9">The EXKPK motif is conserved in inositol-pentakisphosphate 2-kinases of both family 1 and 2.</text>
</comment>
<evidence type="ECO:0000256" key="2">
    <source>
        <dbReference type="ARBA" id="ARBA00008305"/>
    </source>
</evidence>
<comment type="similarity">
    <text evidence="2">Belongs to the IPK1 type 1 family.</text>
</comment>
<evidence type="ECO:0000256" key="1">
    <source>
        <dbReference type="ARBA" id="ARBA00003979"/>
    </source>
</evidence>
<dbReference type="AlphaFoldDB" id="A0A6C1DPR9"/>
<reference evidence="10 11" key="1">
    <citation type="journal article" date="2019" name="BMC Genomics">
        <title>Chromosome level assembly and comparative genome analysis confirm lager-brewing yeasts originated from a single hybridization.</title>
        <authorList>
            <person name="Salazar A.N."/>
            <person name="Gorter de Vries A.R."/>
            <person name="van den Broek M."/>
            <person name="Brouwers N."/>
            <person name="de la Torre Cortes P."/>
            <person name="Kuijpers N.G.A."/>
            <person name="Daran J.G."/>
            <person name="Abeel T."/>
        </authorList>
    </citation>
    <scope>NUCLEOTIDE SEQUENCE [LARGE SCALE GENOMIC DNA]</scope>
    <source>
        <strain evidence="10 11">CBS 1483</strain>
    </source>
</reference>
<dbReference type="EC" id="2.7.1.158" evidence="3 9"/>
<organism evidence="10 11">
    <name type="scientific">Saccharomyces pastorianus</name>
    <name type="common">Lager yeast</name>
    <name type="synonym">Saccharomyces cerevisiae x Saccharomyces eubayanus</name>
    <dbReference type="NCBI Taxonomy" id="27292"/>
    <lineage>
        <taxon>Eukaryota</taxon>
        <taxon>Fungi</taxon>
        <taxon>Dikarya</taxon>
        <taxon>Ascomycota</taxon>
        <taxon>Saccharomycotina</taxon>
        <taxon>Saccharomycetes</taxon>
        <taxon>Saccharomycetales</taxon>
        <taxon>Saccharomycetaceae</taxon>
        <taxon>Saccharomyces</taxon>
    </lineage>
</organism>
<keyword evidence="5 9" id="KW-0808">Transferase</keyword>
<comment type="function">
    <text evidence="1">Has kinase activity and phosphorylates inositol-1,3,4,5,6-pentakisphosphate (Ins(1,3,4,5,6)P5) to produce 1,2,3,4,5,6-hexakisphosphate (InsP6), also known as phytate.</text>
</comment>
<dbReference type="PANTHER" id="PTHR14456">
    <property type="entry name" value="INOSITOL POLYPHOSPHATE KINASE 1"/>
    <property type="match status" value="1"/>
</dbReference>
<protein>
    <recommendedName>
        <fullName evidence="4 9">Inositol-pentakisphosphate 2-kinase</fullName>
        <ecNumber evidence="3 9">2.7.1.158</ecNumber>
    </recommendedName>
</protein>
<dbReference type="GO" id="GO:0035299">
    <property type="term" value="F:inositol-1,3,4,5,6-pentakisphosphate 2-kinase activity"/>
    <property type="evidence" value="ECO:0007669"/>
    <property type="project" value="UniProtKB-EC"/>
</dbReference>
<keyword evidence="6 9" id="KW-0547">Nucleotide-binding</keyword>
<dbReference type="GO" id="GO:0005524">
    <property type="term" value="F:ATP binding"/>
    <property type="evidence" value="ECO:0007669"/>
    <property type="project" value="UniProtKB-KW"/>
</dbReference>
<dbReference type="GO" id="GO:0032958">
    <property type="term" value="P:inositol phosphate biosynthetic process"/>
    <property type="evidence" value="ECO:0007669"/>
    <property type="project" value="TreeGrafter"/>
</dbReference>
<evidence type="ECO:0000313" key="11">
    <source>
        <dbReference type="Proteomes" id="UP000501346"/>
    </source>
</evidence>
<comment type="function">
    <text evidence="9">Phosphorylates Ins(1,3,4,5,6)P5 at position 2 to form Ins(1,2,3,4,5,6)P6 (InsP6 or phytate).</text>
</comment>
<proteinExistence type="inferred from homology"/>
<dbReference type="PANTHER" id="PTHR14456:SF2">
    <property type="entry name" value="INOSITOL-PENTAKISPHOSPHATE 2-KINASE"/>
    <property type="match status" value="1"/>
</dbReference>
<comment type="catalytic activity">
    <reaction evidence="9">
        <text>1D-myo-inositol 1,3,4,5,6-pentakisphosphate + ATP = 1D-myo-inositol hexakisphosphate + ADP + H(+)</text>
        <dbReference type="Rhea" id="RHEA:20313"/>
        <dbReference type="ChEBI" id="CHEBI:15378"/>
        <dbReference type="ChEBI" id="CHEBI:30616"/>
        <dbReference type="ChEBI" id="CHEBI:57733"/>
        <dbReference type="ChEBI" id="CHEBI:58130"/>
        <dbReference type="ChEBI" id="CHEBI:456216"/>
        <dbReference type="EC" id="2.7.1.158"/>
    </reaction>
</comment>
<evidence type="ECO:0000256" key="6">
    <source>
        <dbReference type="ARBA" id="ARBA00022741"/>
    </source>
</evidence>
<dbReference type="OrthoDB" id="272370at2759"/>
<sequence>MQVIGRGGANILIDYGDPTWLWRCCIRWPDLLSSNNSYTIKNISYIKDYVEPLLHGLLCPMYLIDVDIEAIRPILSDFILNLDDKVVKVIKIKNLTNNTSNLILNNHFLKSYCSQNLQTVILELKPKWLYYDTDYCRNCTHNAFKGRGTKYCYNQLLMNPAHLELIFGECTIFPVKFKAVMHEYLRNDNNIFKILYDLQKKLTKNTTPISDIKSINDVNDEHLLLMTLRDVTCFIEWNSAENALHVNIIDVDLKPKEKWTHWTKTYSQLTSSQKIYHTSNK</sequence>
<dbReference type="Proteomes" id="UP000501346">
    <property type="component" value="Chromosome ScIV"/>
</dbReference>
<dbReference type="GO" id="GO:0005634">
    <property type="term" value="C:nucleus"/>
    <property type="evidence" value="ECO:0007669"/>
    <property type="project" value="TreeGrafter"/>
</dbReference>
<dbReference type="Pfam" id="PF06090">
    <property type="entry name" value="Ins_P5_2-kin"/>
    <property type="match status" value="2"/>
</dbReference>
<dbReference type="EMBL" id="CP048985">
    <property type="protein sequence ID" value="QID78821.1"/>
    <property type="molecule type" value="Genomic_DNA"/>
</dbReference>
<evidence type="ECO:0000256" key="5">
    <source>
        <dbReference type="ARBA" id="ARBA00022679"/>
    </source>
</evidence>
<keyword evidence="11" id="KW-1185">Reference proteome</keyword>
<evidence type="ECO:0000256" key="8">
    <source>
        <dbReference type="ARBA" id="ARBA00022840"/>
    </source>
</evidence>
<evidence type="ECO:0000256" key="7">
    <source>
        <dbReference type="ARBA" id="ARBA00022777"/>
    </source>
</evidence>
<evidence type="ECO:0000256" key="4">
    <source>
        <dbReference type="ARBA" id="ARBA00014846"/>
    </source>
</evidence>
<accession>A0A6C1DPR9</accession>